<dbReference type="Proteomes" id="UP001158045">
    <property type="component" value="Unassembled WGS sequence"/>
</dbReference>
<dbReference type="InterPro" id="IPR010982">
    <property type="entry name" value="Lambda_DNA-bd_dom_sf"/>
</dbReference>
<dbReference type="SMART" id="SM00530">
    <property type="entry name" value="HTH_XRE"/>
    <property type="match status" value="1"/>
</dbReference>
<dbReference type="Pfam" id="PF02607">
    <property type="entry name" value="B12-binding_2"/>
    <property type="match status" value="1"/>
</dbReference>
<dbReference type="EMBL" id="JARYZI010000001">
    <property type="protein sequence ID" value="MDH8676735.1"/>
    <property type="molecule type" value="Genomic_DNA"/>
</dbReference>
<dbReference type="InterPro" id="IPR001387">
    <property type="entry name" value="Cro/C1-type_HTH"/>
</dbReference>
<dbReference type="PROSITE" id="PS50943">
    <property type="entry name" value="HTH_CROC1"/>
    <property type="match status" value="1"/>
</dbReference>
<evidence type="ECO:0000313" key="3">
    <source>
        <dbReference type="EMBL" id="MDH8676735.1"/>
    </source>
</evidence>
<dbReference type="Gene3D" id="1.10.1240.10">
    <property type="entry name" value="Methionine synthase domain"/>
    <property type="match status" value="1"/>
</dbReference>
<dbReference type="InterPro" id="IPR003759">
    <property type="entry name" value="Cbl-bd_cap"/>
</dbReference>
<dbReference type="Gene3D" id="3.40.50.280">
    <property type="entry name" value="Cobalamin-binding domain"/>
    <property type="match status" value="1"/>
</dbReference>
<organism evidence="3 4">
    <name type="scientific">Fusibacter bizertensis</name>
    <dbReference type="NCBI Taxonomy" id="1488331"/>
    <lineage>
        <taxon>Bacteria</taxon>
        <taxon>Bacillati</taxon>
        <taxon>Bacillota</taxon>
        <taxon>Clostridia</taxon>
        <taxon>Eubacteriales</taxon>
        <taxon>Eubacteriales Family XII. Incertae Sedis</taxon>
        <taxon>Fusibacter</taxon>
    </lineage>
</organism>
<evidence type="ECO:0000313" key="4">
    <source>
        <dbReference type="Proteomes" id="UP001158045"/>
    </source>
</evidence>
<comment type="caution">
    <text evidence="3">The sequence shown here is derived from an EMBL/GenBank/DDBJ whole genome shotgun (WGS) entry which is preliminary data.</text>
</comment>
<dbReference type="PANTHER" id="PTHR46558">
    <property type="entry name" value="TRACRIPTIONAL REGULATORY PROTEIN-RELATED-RELATED"/>
    <property type="match status" value="1"/>
</dbReference>
<proteinExistence type="predicted"/>
<dbReference type="PANTHER" id="PTHR46558:SF11">
    <property type="entry name" value="HTH-TYPE TRANSCRIPTIONAL REGULATOR XRE"/>
    <property type="match status" value="1"/>
</dbReference>
<dbReference type="CDD" id="cd00093">
    <property type="entry name" value="HTH_XRE"/>
    <property type="match status" value="1"/>
</dbReference>
<dbReference type="RefSeq" id="WP_281092533.1">
    <property type="nucleotide sequence ID" value="NZ_JARYZI010000001.1"/>
</dbReference>
<keyword evidence="4" id="KW-1185">Reference proteome</keyword>
<dbReference type="SUPFAM" id="SSF47413">
    <property type="entry name" value="lambda repressor-like DNA-binding domains"/>
    <property type="match status" value="1"/>
</dbReference>
<accession>A0ABT6N8J2</accession>
<dbReference type="InterPro" id="IPR036724">
    <property type="entry name" value="Cobalamin-bd_sf"/>
</dbReference>
<dbReference type="SUPFAM" id="SSF52242">
    <property type="entry name" value="Cobalamin (vitamin B12)-binding domain"/>
    <property type="match status" value="1"/>
</dbReference>
<keyword evidence="1" id="KW-0238">DNA-binding</keyword>
<reference evidence="3 4" key="1">
    <citation type="submission" date="2023-04" db="EMBL/GenBank/DDBJ databases">
        <title>Fusibacter bizertensis strain WBS, isolated from littoral bottom sediments of the Arctic seas - biochemical and genomic analysis.</title>
        <authorList>
            <person name="Brioukhanov A.L."/>
        </authorList>
    </citation>
    <scope>NUCLEOTIDE SEQUENCE [LARGE SCALE GENOMIC DNA]</scope>
    <source>
        <strain evidence="3 4">WBS</strain>
    </source>
</reference>
<feature type="domain" description="HTH cro/C1-type" evidence="2">
    <location>
        <begin position="8"/>
        <end position="62"/>
    </location>
</feature>
<dbReference type="InterPro" id="IPR036594">
    <property type="entry name" value="Meth_synthase_dom"/>
</dbReference>
<sequence length="304" mass="34633">MSDFGQRLKTIRKKRNITQKELAESLQLAQSSVANYENNTRFPSETPLRQISEYLNVSIDYLLGISEYEDSEVLAVHTASPNGGVGIEYDKLWKEVFELLVKGDEAIATQKILNAYQKSSDPIAIIEKVYIPILRETGRRWEREELSIAQEHFISNLIDRWLIMTSVPRVKTQKKFAALFVVPSSEEHTIILKMIREYFKMAGWLTYYIGNSVPISSLRQFTSDIKIDLIVTAVSLKDNLNSAEHLIQSLRATPEGKKVKILAGGRGIKNQKEATDFLGADFYIAEIGELQDAIVTFEQEIDRR</sequence>
<evidence type="ECO:0000256" key="1">
    <source>
        <dbReference type="ARBA" id="ARBA00023125"/>
    </source>
</evidence>
<name>A0ABT6N8J2_9FIRM</name>
<dbReference type="Pfam" id="PF02310">
    <property type="entry name" value="B12-binding"/>
    <property type="match status" value="1"/>
</dbReference>
<dbReference type="Pfam" id="PF12844">
    <property type="entry name" value="HTH_19"/>
    <property type="match status" value="1"/>
</dbReference>
<gene>
    <name evidence="3" type="ORF">QE109_01180</name>
</gene>
<protein>
    <submittedName>
        <fullName evidence="3">Helix-turn-helix domain-containing protein</fullName>
    </submittedName>
</protein>
<dbReference type="Gene3D" id="1.10.260.40">
    <property type="entry name" value="lambda repressor-like DNA-binding domains"/>
    <property type="match status" value="1"/>
</dbReference>
<dbReference type="InterPro" id="IPR006158">
    <property type="entry name" value="Cobalamin-bd"/>
</dbReference>
<evidence type="ECO:0000259" key="2">
    <source>
        <dbReference type="PROSITE" id="PS50943"/>
    </source>
</evidence>